<name>A0AAV1UA38_9STRA</name>
<keyword evidence="1" id="KW-0732">Signal</keyword>
<dbReference type="AlphaFoldDB" id="A0AAV1UA38"/>
<evidence type="ECO:0000256" key="1">
    <source>
        <dbReference type="SAM" id="SignalP"/>
    </source>
</evidence>
<evidence type="ECO:0000313" key="2">
    <source>
        <dbReference type="EMBL" id="CAK7930457.1"/>
    </source>
</evidence>
<accession>A0AAV1UA38</accession>
<feature type="signal peptide" evidence="1">
    <location>
        <begin position="1"/>
        <end position="18"/>
    </location>
</feature>
<dbReference type="EMBL" id="CAKLBY020000167">
    <property type="protein sequence ID" value="CAK7930457.1"/>
    <property type="molecule type" value="Genomic_DNA"/>
</dbReference>
<reference evidence="2" key="1">
    <citation type="submission" date="2024-01" db="EMBL/GenBank/DDBJ databases">
        <authorList>
            <person name="Webb A."/>
        </authorList>
    </citation>
    <scope>NUCLEOTIDE SEQUENCE</scope>
    <source>
        <strain evidence="2">Pm1</strain>
    </source>
</reference>
<evidence type="ECO:0000313" key="3">
    <source>
        <dbReference type="Proteomes" id="UP001162060"/>
    </source>
</evidence>
<organism evidence="2 3">
    <name type="scientific">Peronospora matthiolae</name>
    <dbReference type="NCBI Taxonomy" id="2874970"/>
    <lineage>
        <taxon>Eukaryota</taxon>
        <taxon>Sar</taxon>
        <taxon>Stramenopiles</taxon>
        <taxon>Oomycota</taxon>
        <taxon>Peronosporomycetes</taxon>
        <taxon>Peronosporales</taxon>
        <taxon>Peronosporaceae</taxon>
        <taxon>Peronospora</taxon>
    </lineage>
</organism>
<sequence>MCSLRLLVCAVASSIVDSLPDNNVQLDMGLSAAQPTVKYFARVINEGDDCSYAEKTVPMCARKDSVCRMPPGGEADANDPSCLAYDPSNMEDNPFEIEDSAVVPWGNCNPTAELKRKIGDPPVCKRDFQCRCLHGAGENFICAPADAVDDVRGARTCQNVTSACPTDEYCHYVEAGGVECGPKPYFL</sequence>
<protein>
    <submittedName>
        <fullName evidence="2">Uncharacterized protein</fullName>
    </submittedName>
</protein>
<dbReference type="Proteomes" id="UP001162060">
    <property type="component" value="Unassembled WGS sequence"/>
</dbReference>
<gene>
    <name evidence="2" type="ORF">PM001_LOCUS15607</name>
</gene>
<proteinExistence type="predicted"/>
<feature type="chain" id="PRO_5043751864" evidence="1">
    <location>
        <begin position="19"/>
        <end position="187"/>
    </location>
</feature>
<comment type="caution">
    <text evidence="2">The sequence shown here is derived from an EMBL/GenBank/DDBJ whole genome shotgun (WGS) entry which is preliminary data.</text>
</comment>